<dbReference type="Proteomes" id="UP000626109">
    <property type="component" value="Unassembled WGS sequence"/>
</dbReference>
<keyword evidence="4" id="KW-1185">Reference proteome</keyword>
<reference evidence="2" key="1">
    <citation type="submission" date="2021-02" db="EMBL/GenBank/DDBJ databases">
        <authorList>
            <person name="Dougan E. K."/>
            <person name="Rhodes N."/>
            <person name="Thang M."/>
            <person name="Chan C."/>
        </authorList>
    </citation>
    <scope>NUCLEOTIDE SEQUENCE</scope>
</reference>
<organism evidence="2 4">
    <name type="scientific">Polarella glacialis</name>
    <name type="common">Dinoflagellate</name>
    <dbReference type="NCBI Taxonomy" id="89957"/>
    <lineage>
        <taxon>Eukaryota</taxon>
        <taxon>Sar</taxon>
        <taxon>Alveolata</taxon>
        <taxon>Dinophyceae</taxon>
        <taxon>Suessiales</taxon>
        <taxon>Suessiaceae</taxon>
        <taxon>Polarella</taxon>
    </lineage>
</organism>
<protein>
    <submittedName>
        <fullName evidence="2">Uncharacterized protein</fullName>
    </submittedName>
</protein>
<gene>
    <name evidence="2" type="ORF">PGLA1383_LOCUS42790</name>
    <name evidence="3" type="ORF">PGLA2088_LOCUS35931</name>
</gene>
<feature type="region of interest" description="Disordered" evidence="1">
    <location>
        <begin position="63"/>
        <end position="129"/>
    </location>
</feature>
<dbReference type="Proteomes" id="UP000654075">
    <property type="component" value="Unassembled WGS sequence"/>
</dbReference>
<sequence>MLPNTRARTVFAEKHKYSFEDLDKGAGAAAQSVKRRVLGESAASSFAATASFGHSLLRSALAEVADETESEAEAEPTNPAACRQAGSSAAPPEGHLAGSLRSADLRKLLSSSRQSPCGPPAVSSTAGTVAAARPRPASLAEPAVHRVSPEVWAALAPGTPAGTPAHELRYCSTFVQQAAYAVMEKPG</sequence>
<accession>A0A813GL35</accession>
<proteinExistence type="predicted"/>
<comment type="caution">
    <text evidence="2">The sequence shown here is derived from an EMBL/GenBank/DDBJ whole genome shotgun (WGS) entry which is preliminary data.</text>
</comment>
<feature type="compositionally biased region" description="Acidic residues" evidence="1">
    <location>
        <begin position="64"/>
        <end position="74"/>
    </location>
</feature>
<evidence type="ECO:0000313" key="2">
    <source>
        <dbReference type="EMBL" id="CAE8625808.1"/>
    </source>
</evidence>
<dbReference type="EMBL" id="CAJNNW010031983">
    <property type="protein sequence ID" value="CAE8710404.1"/>
    <property type="molecule type" value="Genomic_DNA"/>
</dbReference>
<name>A0A813GL35_POLGL</name>
<evidence type="ECO:0000313" key="4">
    <source>
        <dbReference type="Proteomes" id="UP000654075"/>
    </source>
</evidence>
<evidence type="ECO:0000256" key="1">
    <source>
        <dbReference type="SAM" id="MobiDB-lite"/>
    </source>
</evidence>
<dbReference type="EMBL" id="CAJNNV010028800">
    <property type="protein sequence ID" value="CAE8625808.1"/>
    <property type="molecule type" value="Genomic_DNA"/>
</dbReference>
<dbReference type="AlphaFoldDB" id="A0A813GL35"/>
<evidence type="ECO:0000313" key="3">
    <source>
        <dbReference type="EMBL" id="CAE8710404.1"/>
    </source>
</evidence>